<dbReference type="WBParaSite" id="PTRK_0001696600.1">
    <property type="protein sequence ID" value="PTRK_0001696600.1"/>
    <property type="gene ID" value="PTRK_0001696600"/>
</dbReference>
<feature type="transmembrane region" description="Helical" evidence="1">
    <location>
        <begin position="284"/>
        <end position="305"/>
    </location>
</feature>
<accession>A0A0N5A5I4</accession>
<dbReference type="InterPro" id="IPR040350">
    <property type="entry name" value="TMEM272"/>
</dbReference>
<feature type="transmembrane region" description="Helical" evidence="1">
    <location>
        <begin position="175"/>
        <end position="200"/>
    </location>
</feature>
<evidence type="ECO:0000256" key="1">
    <source>
        <dbReference type="SAM" id="Phobius"/>
    </source>
</evidence>
<feature type="transmembrane region" description="Helical" evidence="1">
    <location>
        <begin position="142"/>
        <end position="163"/>
    </location>
</feature>
<reference evidence="3" key="1">
    <citation type="submission" date="2017-02" db="UniProtKB">
        <authorList>
            <consortium name="WormBaseParasite"/>
        </authorList>
    </citation>
    <scope>IDENTIFICATION</scope>
</reference>
<keyword evidence="1" id="KW-0472">Membrane</keyword>
<keyword evidence="1" id="KW-1133">Transmembrane helix</keyword>
<organism evidence="2 3">
    <name type="scientific">Parastrongyloides trichosuri</name>
    <name type="common">Possum-specific nematode worm</name>
    <dbReference type="NCBI Taxonomy" id="131310"/>
    <lineage>
        <taxon>Eukaryota</taxon>
        <taxon>Metazoa</taxon>
        <taxon>Ecdysozoa</taxon>
        <taxon>Nematoda</taxon>
        <taxon>Chromadorea</taxon>
        <taxon>Rhabditida</taxon>
        <taxon>Tylenchina</taxon>
        <taxon>Panagrolaimomorpha</taxon>
        <taxon>Strongyloidoidea</taxon>
        <taxon>Strongyloididae</taxon>
        <taxon>Parastrongyloides</taxon>
    </lineage>
</organism>
<dbReference type="AlphaFoldDB" id="A0A0N5A5I4"/>
<keyword evidence="2" id="KW-1185">Reference proteome</keyword>
<proteinExistence type="predicted"/>
<name>A0A0N5A5I4_PARTI</name>
<dbReference type="PANTHER" id="PTHR33444:SF8">
    <property type="entry name" value="MARVEL DOMAIN-CONTAINING PROTEIN"/>
    <property type="match status" value="1"/>
</dbReference>
<protein>
    <submittedName>
        <fullName evidence="3">G_PROTEIN_RECEP_F3_4 domain-containing protein</fullName>
    </submittedName>
</protein>
<evidence type="ECO:0000313" key="2">
    <source>
        <dbReference type="Proteomes" id="UP000038045"/>
    </source>
</evidence>
<dbReference type="PANTHER" id="PTHR33444">
    <property type="entry name" value="SI:DKEY-19B23.12-RELATED"/>
    <property type="match status" value="1"/>
</dbReference>
<sequence length="308" mass="35414">MKFVDAFDEISLARQANNHGRIYQQRVYNDTVQGSGYPKYGENNRHLYVLKEQEKHSKNYSPSNMSNVTYSKNIRTNYNGRIDSGSSRYPSETVRLTIPNEDNITEGSRRTEKLSDVFTQSDDSAEFISNLKTVIGSNIPDYIYFLILFLLAIFGVVCILIASFNFPFCRVEEKISIYLLVSGLLTLLLTITLSMQRCCLEPKQRLRIRRMKNPNSVKNNRNVLGEVCINGVNSLIFIVIIVWTILGCIWVYGNIKYVHYNQGMFEEHYCDAVLYRTAFVSVSLYLMLFATMLLSMAFLMCYGLAKTK</sequence>
<evidence type="ECO:0000313" key="3">
    <source>
        <dbReference type="WBParaSite" id="PTRK_0001696600.1"/>
    </source>
</evidence>
<feature type="transmembrane region" description="Helical" evidence="1">
    <location>
        <begin position="227"/>
        <end position="252"/>
    </location>
</feature>
<dbReference type="Proteomes" id="UP000038045">
    <property type="component" value="Unplaced"/>
</dbReference>
<keyword evidence="1" id="KW-0812">Transmembrane</keyword>